<dbReference type="GO" id="GO:0140359">
    <property type="term" value="F:ABC-type transporter activity"/>
    <property type="evidence" value="ECO:0007669"/>
    <property type="project" value="InterPro"/>
</dbReference>
<evidence type="ECO:0000313" key="10">
    <source>
        <dbReference type="EMBL" id="ATV51880.1"/>
    </source>
</evidence>
<name>A0A2D3N8X3_PREIN</name>
<dbReference type="PROSITE" id="PS51012">
    <property type="entry name" value="ABC_TM2"/>
    <property type="match status" value="1"/>
</dbReference>
<keyword evidence="5 8" id="KW-0812">Transmembrane</keyword>
<feature type="transmembrane region" description="Helical" evidence="8">
    <location>
        <begin position="20"/>
        <end position="40"/>
    </location>
</feature>
<evidence type="ECO:0000256" key="2">
    <source>
        <dbReference type="ARBA" id="ARBA00007783"/>
    </source>
</evidence>
<evidence type="ECO:0000256" key="8">
    <source>
        <dbReference type="SAM" id="Phobius"/>
    </source>
</evidence>
<evidence type="ECO:0000256" key="4">
    <source>
        <dbReference type="ARBA" id="ARBA00022475"/>
    </source>
</evidence>
<comment type="subcellular location">
    <subcellularLocation>
        <location evidence="1">Cell membrane</location>
        <topology evidence="1">Multi-pass membrane protein</topology>
    </subcellularLocation>
</comment>
<dbReference type="PANTHER" id="PTHR30294:SF29">
    <property type="entry name" value="MULTIDRUG ABC TRANSPORTER PERMEASE YBHS-RELATED"/>
    <property type="match status" value="1"/>
</dbReference>
<dbReference type="RefSeq" id="WP_100022504.1">
    <property type="nucleotide sequence ID" value="NZ_CP024696.1"/>
</dbReference>
<feature type="transmembrane region" description="Helical" evidence="8">
    <location>
        <begin position="287"/>
        <end position="307"/>
    </location>
</feature>
<keyword evidence="3" id="KW-0813">Transport</keyword>
<accession>A0A2D3N8X3</accession>
<feature type="transmembrane region" description="Helical" evidence="8">
    <location>
        <begin position="346"/>
        <end position="364"/>
    </location>
</feature>
<evidence type="ECO:0000256" key="3">
    <source>
        <dbReference type="ARBA" id="ARBA00022448"/>
    </source>
</evidence>
<dbReference type="InterPro" id="IPR013525">
    <property type="entry name" value="ABC2_TM"/>
</dbReference>
<reference evidence="10 11" key="1">
    <citation type="submission" date="2017-11" db="EMBL/GenBank/DDBJ databases">
        <title>Genome sequencing of Prevotella intermedia KCOM 2033.</title>
        <authorList>
            <person name="Kook J.-K."/>
            <person name="Park S.-N."/>
            <person name="Lim Y.K."/>
        </authorList>
    </citation>
    <scope>NUCLEOTIDE SEQUENCE [LARGE SCALE GENOMIC DNA]</scope>
    <source>
        <strain evidence="10 11">KCOM 2033</strain>
    </source>
</reference>
<keyword evidence="6 8" id="KW-1133">Transmembrane helix</keyword>
<evidence type="ECO:0000313" key="11">
    <source>
        <dbReference type="Proteomes" id="UP000229323"/>
    </source>
</evidence>
<evidence type="ECO:0000259" key="9">
    <source>
        <dbReference type="PROSITE" id="PS51012"/>
    </source>
</evidence>
<dbReference type="InterPro" id="IPR047817">
    <property type="entry name" value="ABC2_TM_bact-type"/>
</dbReference>
<gene>
    <name evidence="10" type="ORF">CTM50_01610</name>
</gene>
<proteinExistence type="inferred from homology"/>
<dbReference type="Gene3D" id="3.40.1710.10">
    <property type="entry name" value="abc type-2 transporter like domain"/>
    <property type="match status" value="1"/>
</dbReference>
<dbReference type="EMBL" id="CP024696">
    <property type="protein sequence ID" value="ATV51880.1"/>
    <property type="molecule type" value="Genomic_DNA"/>
</dbReference>
<dbReference type="GO" id="GO:0005886">
    <property type="term" value="C:plasma membrane"/>
    <property type="evidence" value="ECO:0007669"/>
    <property type="project" value="UniProtKB-SubCell"/>
</dbReference>
<evidence type="ECO:0000256" key="6">
    <source>
        <dbReference type="ARBA" id="ARBA00022989"/>
    </source>
</evidence>
<dbReference type="Pfam" id="PF12698">
    <property type="entry name" value="ABC2_membrane_3"/>
    <property type="match status" value="1"/>
</dbReference>
<evidence type="ECO:0000256" key="7">
    <source>
        <dbReference type="ARBA" id="ARBA00023136"/>
    </source>
</evidence>
<feature type="transmembrane region" description="Helical" evidence="8">
    <location>
        <begin position="175"/>
        <end position="198"/>
    </location>
</feature>
<feature type="transmembrane region" description="Helical" evidence="8">
    <location>
        <begin position="257"/>
        <end position="275"/>
    </location>
</feature>
<comment type="similarity">
    <text evidence="2">Belongs to the ABC-2 integral membrane protein family.</text>
</comment>
<dbReference type="AlphaFoldDB" id="A0A2D3N8X3"/>
<protein>
    <submittedName>
        <fullName evidence="10">ABC transporter permease</fullName>
    </submittedName>
</protein>
<keyword evidence="4" id="KW-1003">Cell membrane</keyword>
<dbReference type="PANTHER" id="PTHR30294">
    <property type="entry name" value="MEMBRANE COMPONENT OF ABC TRANSPORTER YHHJ-RELATED"/>
    <property type="match status" value="1"/>
</dbReference>
<dbReference type="Proteomes" id="UP000229323">
    <property type="component" value="Chromosome"/>
</dbReference>
<feature type="transmembrane region" description="Helical" evidence="8">
    <location>
        <begin position="225"/>
        <end position="245"/>
    </location>
</feature>
<evidence type="ECO:0000256" key="1">
    <source>
        <dbReference type="ARBA" id="ARBA00004651"/>
    </source>
</evidence>
<evidence type="ECO:0000256" key="5">
    <source>
        <dbReference type="ARBA" id="ARBA00022692"/>
    </source>
</evidence>
<keyword evidence="7 8" id="KW-0472">Membrane</keyword>
<organism evidence="10 11">
    <name type="scientific">Prevotella intermedia</name>
    <dbReference type="NCBI Taxonomy" id="28131"/>
    <lineage>
        <taxon>Bacteria</taxon>
        <taxon>Pseudomonadati</taxon>
        <taxon>Bacteroidota</taxon>
        <taxon>Bacteroidia</taxon>
        <taxon>Bacteroidales</taxon>
        <taxon>Prevotellaceae</taxon>
        <taxon>Prevotella</taxon>
    </lineage>
</organism>
<sequence>MKALPYLLVKEFKQMFRNWLLPVVFVLLPIAMMNVVPRIATQEVKNLNMAVIDCDHSSLSSQLTQKLQASEFFNLYATCPNYETAYELLEAGKVDFIVTIENEFEHNLYRTHAADVMVTVNAVNGMKGGLGNSYLTQIVMQYAQNIAAENGITVKRPVNIEPRYLFNASLDYKPYMIPALIAMTLVLLVGFLPALNVVGEKERGTIEQINVTPVSRLEFILSKMIPYWTVGIFIVAFSMLLAWKIHGVVPVGSIPTVFLFCLVYIFTISSLGLIISNYSENVRQAAIVMFFFVVIFVLTSGLISPIASMPDWAQQATRLNPMRYIITAMRELYLKGSSFAQLYDQFGPLCLYGFISSVWAVISFSKNN</sequence>
<dbReference type="InterPro" id="IPR051449">
    <property type="entry name" value="ABC-2_transporter_component"/>
</dbReference>
<feature type="domain" description="ABC transmembrane type-2" evidence="9">
    <location>
        <begin position="128"/>
        <end position="367"/>
    </location>
</feature>